<keyword evidence="3" id="KW-1185">Reference proteome</keyword>
<dbReference type="AlphaFoldDB" id="A0A0P9H1I3"/>
<dbReference type="Proteomes" id="UP000050509">
    <property type="component" value="Unassembled WGS sequence"/>
</dbReference>
<dbReference type="EMBL" id="LJCR01003139">
    <property type="protein sequence ID" value="KPV47884.1"/>
    <property type="molecule type" value="Genomic_DNA"/>
</dbReference>
<feature type="non-terminal residue" evidence="2">
    <location>
        <position position="233"/>
    </location>
</feature>
<evidence type="ECO:0000313" key="2">
    <source>
        <dbReference type="EMBL" id="KPV47884.1"/>
    </source>
</evidence>
<reference evidence="2 3" key="1">
    <citation type="submission" date="2015-09" db="EMBL/GenBank/DDBJ databases">
        <title>Draft genome sequence of Kouleothrix aurantiaca JCM 19913.</title>
        <authorList>
            <person name="Hemp J."/>
        </authorList>
    </citation>
    <scope>NUCLEOTIDE SEQUENCE [LARGE SCALE GENOMIC DNA]</scope>
    <source>
        <strain evidence="2 3">COM-B</strain>
    </source>
</reference>
<name>A0A0P9H1I3_9CHLR</name>
<dbReference type="InterPro" id="IPR051534">
    <property type="entry name" value="CBASS_pafABC_assoc_protein"/>
</dbReference>
<gene>
    <name evidence="2" type="ORF">SE17_41050</name>
</gene>
<proteinExistence type="predicted"/>
<dbReference type="PANTHER" id="PTHR34580">
    <property type="match status" value="1"/>
</dbReference>
<feature type="domain" description="WYL" evidence="1">
    <location>
        <begin position="105"/>
        <end position="170"/>
    </location>
</feature>
<dbReference type="PANTHER" id="PTHR34580:SF3">
    <property type="entry name" value="PROTEIN PAFB"/>
    <property type="match status" value="1"/>
</dbReference>
<feature type="non-terminal residue" evidence="2">
    <location>
        <position position="1"/>
    </location>
</feature>
<accession>A0A0P9H1I3</accession>
<sequence>RYITMLQDMGMPIEAMRGPGGGYQLRPGFKLPPLLFSEEEATAIVLGLLSTSWLALEQPSVAVEGALAKVMRVLPIRARERLHAMTDNLVLSPNERGNTPPAARLLDLSEAIQQRRRIAITYRSLQDEMSARVVEPYGLAGWWSQWYLVAYCCLRKGFRLFRLDRIESLELRADTFTRAEDFDVAAYVHESLTSTAPRWHIKILFHAPLRALREKIPASYGTLTEQADGVLFE</sequence>
<evidence type="ECO:0000259" key="1">
    <source>
        <dbReference type="Pfam" id="PF13280"/>
    </source>
</evidence>
<dbReference type="PROSITE" id="PS52050">
    <property type="entry name" value="WYL"/>
    <property type="match status" value="1"/>
</dbReference>
<dbReference type="InterPro" id="IPR026881">
    <property type="entry name" value="WYL_dom"/>
</dbReference>
<organism evidence="2 3">
    <name type="scientific">Kouleothrix aurantiaca</name>
    <dbReference type="NCBI Taxonomy" id="186479"/>
    <lineage>
        <taxon>Bacteria</taxon>
        <taxon>Bacillati</taxon>
        <taxon>Chloroflexota</taxon>
        <taxon>Chloroflexia</taxon>
        <taxon>Chloroflexales</taxon>
        <taxon>Roseiflexineae</taxon>
        <taxon>Roseiflexaceae</taxon>
        <taxon>Kouleothrix</taxon>
    </lineage>
</organism>
<dbReference type="Pfam" id="PF13280">
    <property type="entry name" value="WYL"/>
    <property type="match status" value="1"/>
</dbReference>
<comment type="caution">
    <text evidence="2">The sequence shown here is derived from an EMBL/GenBank/DDBJ whole genome shotgun (WGS) entry which is preliminary data.</text>
</comment>
<evidence type="ECO:0000313" key="3">
    <source>
        <dbReference type="Proteomes" id="UP000050509"/>
    </source>
</evidence>
<protein>
    <recommendedName>
        <fullName evidence="1">WYL domain-containing protein</fullName>
    </recommendedName>
</protein>